<dbReference type="PROSITE" id="PS51257">
    <property type="entry name" value="PROKAR_LIPOPROTEIN"/>
    <property type="match status" value="1"/>
</dbReference>
<gene>
    <name evidence="3" type="ORF">EBN03_16790</name>
</gene>
<dbReference type="Proteomes" id="UP000279275">
    <property type="component" value="Unassembled WGS sequence"/>
</dbReference>
<comment type="caution">
    <text evidence="3">The sequence shown here is derived from an EMBL/GenBank/DDBJ whole genome shotgun (WGS) entry which is preliminary data.</text>
</comment>
<sequence length="405" mass="43880">MIEDRTEIMWARAASVAVILATALSATSCGTHTAGTARPAEPDVRTLDVGQYSTDPLDLRSTYYPTYLDAKELAVARLADQVLTGEEIDPKLKFGLGSKAVTEGYDTSVDPAALDDNGLMFGFASAATDRESDRYGGTPHDGLGATLLVMQFPTADNAATAAAQIDERGFAGAAGSQHLQLADYPAAHSYWNPDTPTLHSTVAHGQYVVSLVVQQPTADPAALTRMAATAYAAQLPKLDALAPLTPEQILRLPFDPDRMLLRTLNPDGFTIPSFTDRISGEPAGLLHQSRDRDYWQHLLAREGVDRFALTSLQTRAILLRSRDSASADRLAEEIVHHGYPGDTAPPPGVPTAKCGEKKPDDDDYHTKRFRCTVSYRQYVAWLDSDQLQDVHQQAAAQYALLANSQ</sequence>
<dbReference type="Pfam" id="PF24088">
    <property type="entry name" value="DUF7373"/>
    <property type="match status" value="1"/>
</dbReference>
<evidence type="ECO:0000313" key="3">
    <source>
        <dbReference type="EMBL" id="RMI31832.1"/>
    </source>
</evidence>
<evidence type="ECO:0000313" key="4">
    <source>
        <dbReference type="Proteomes" id="UP000279275"/>
    </source>
</evidence>
<feature type="domain" description="DUF7373" evidence="1">
    <location>
        <begin position="66"/>
        <end position="253"/>
    </location>
</feature>
<feature type="domain" description="DUF7373" evidence="2">
    <location>
        <begin position="260"/>
        <end position="404"/>
    </location>
</feature>
<dbReference type="Pfam" id="PF24092">
    <property type="entry name" value="DUF7373_C"/>
    <property type="match status" value="1"/>
</dbReference>
<dbReference type="AlphaFoldDB" id="A0A3M2L2A2"/>
<dbReference type="InterPro" id="IPR056463">
    <property type="entry name" value="DUF7373_C"/>
</dbReference>
<reference evidence="3 4" key="1">
    <citation type="submission" date="2018-10" db="EMBL/GenBank/DDBJ databases">
        <title>Isolation from cow dung.</title>
        <authorList>
            <person name="Ling L."/>
        </authorList>
    </citation>
    <scope>NUCLEOTIDE SEQUENCE [LARGE SCALE GENOMIC DNA]</scope>
    <source>
        <strain evidence="3 4">NEAU-LL90</strain>
    </source>
</reference>
<proteinExistence type="predicted"/>
<accession>A0A3M2L2A2</accession>
<dbReference type="EMBL" id="RFFH01000006">
    <property type="protein sequence ID" value="RMI31832.1"/>
    <property type="molecule type" value="Genomic_DNA"/>
</dbReference>
<protein>
    <submittedName>
        <fullName evidence="3">Uncharacterized protein</fullName>
    </submittedName>
</protein>
<evidence type="ECO:0000259" key="1">
    <source>
        <dbReference type="Pfam" id="PF24088"/>
    </source>
</evidence>
<evidence type="ECO:0000259" key="2">
    <source>
        <dbReference type="Pfam" id="PF24092"/>
    </source>
</evidence>
<dbReference type="InterPro" id="IPR055797">
    <property type="entry name" value="DUF7373"/>
</dbReference>
<name>A0A3M2L2A2_9NOCA</name>
<keyword evidence="4" id="KW-1185">Reference proteome</keyword>
<organism evidence="3 4">
    <name type="scientific">Nocardia stercoris</name>
    <dbReference type="NCBI Taxonomy" id="2483361"/>
    <lineage>
        <taxon>Bacteria</taxon>
        <taxon>Bacillati</taxon>
        <taxon>Actinomycetota</taxon>
        <taxon>Actinomycetes</taxon>
        <taxon>Mycobacteriales</taxon>
        <taxon>Nocardiaceae</taxon>
        <taxon>Nocardia</taxon>
    </lineage>
</organism>